<keyword evidence="9" id="KW-1185">Reference proteome</keyword>
<evidence type="ECO:0000256" key="5">
    <source>
        <dbReference type="PROSITE-ProRule" id="PRU00205"/>
    </source>
</evidence>
<organism evidence="8 9">
    <name type="scientific">Skeletonema marinoi</name>
    <dbReference type="NCBI Taxonomy" id="267567"/>
    <lineage>
        <taxon>Eukaryota</taxon>
        <taxon>Sar</taxon>
        <taxon>Stramenopiles</taxon>
        <taxon>Ochrophyta</taxon>
        <taxon>Bacillariophyta</taxon>
        <taxon>Coscinodiscophyceae</taxon>
        <taxon>Thalassiosirophycidae</taxon>
        <taxon>Thalassiosirales</taxon>
        <taxon>Skeletonemataceae</taxon>
        <taxon>Skeletonema</taxon>
        <taxon>Skeletonema marinoi-dohrnii complex</taxon>
    </lineage>
</organism>
<sequence>MAIEKIAMEDDTNVPHVLKIWIALYRSSPKVYLPGTDIDFGFSLRCAIPLSVSRIIFRHALYYFGWDQSKDTIYASGCVTGICHSSLLVPGLLAMLLSQKYVPSAKLQGSPQWYQDAMHALLGFCTGYMIYDSFMGFIVEVWQPGRGPVLSSDDWMYLGHHILTSLYMTSTRWVKAGHISAMVLMFFGELSNPFMNLKLILEKALEQDCCKDVTWLPTLFVCNEQVFSICYIICRVFAASFVFPHLTYDLLIRGKKNAPMWLILCWLFLCYGVQFGSIPMIYTSIDTVKNGPLLSSAGAHGEL</sequence>
<dbReference type="EMBL" id="JATAAI010000002">
    <property type="protein sequence ID" value="KAK1747651.1"/>
    <property type="molecule type" value="Genomic_DNA"/>
</dbReference>
<feature type="transmembrane region" description="Helical" evidence="6">
    <location>
        <begin position="226"/>
        <end position="248"/>
    </location>
</feature>
<feature type="transmembrane region" description="Helical" evidence="6">
    <location>
        <begin position="118"/>
        <end position="139"/>
    </location>
</feature>
<feature type="transmembrane region" description="Helical" evidence="6">
    <location>
        <begin position="73"/>
        <end position="97"/>
    </location>
</feature>
<comment type="caution">
    <text evidence="8">The sequence shown here is derived from an EMBL/GenBank/DDBJ whole genome shotgun (WGS) entry which is preliminary data.</text>
</comment>
<dbReference type="PANTHER" id="PTHR31766:SF2">
    <property type="entry name" value="GLABROUS1 ENHANCER-BINDING PROTEIN-LIKE 2"/>
    <property type="match status" value="1"/>
</dbReference>
<dbReference type="GO" id="GO:0016020">
    <property type="term" value="C:membrane"/>
    <property type="evidence" value="ECO:0007669"/>
    <property type="project" value="UniProtKB-SubCell"/>
</dbReference>
<dbReference type="InterPro" id="IPR006634">
    <property type="entry name" value="TLC-dom"/>
</dbReference>
<evidence type="ECO:0000256" key="3">
    <source>
        <dbReference type="ARBA" id="ARBA00022989"/>
    </source>
</evidence>
<evidence type="ECO:0000313" key="9">
    <source>
        <dbReference type="Proteomes" id="UP001224775"/>
    </source>
</evidence>
<name>A0AAD8YJC6_9STRA</name>
<evidence type="ECO:0000256" key="6">
    <source>
        <dbReference type="SAM" id="Phobius"/>
    </source>
</evidence>
<accession>A0AAD8YJC6</accession>
<dbReference type="Pfam" id="PF03798">
    <property type="entry name" value="TRAM_LAG1_CLN8"/>
    <property type="match status" value="1"/>
</dbReference>
<protein>
    <recommendedName>
        <fullName evidence="7">TLC domain-containing protein</fullName>
    </recommendedName>
</protein>
<keyword evidence="3 6" id="KW-1133">Transmembrane helix</keyword>
<evidence type="ECO:0000313" key="8">
    <source>
        <dbReference type="EMBL" id="KAK1747651.1"/>
    </source>
</evidence>
<proteinExistence type="predicted"/>
<dbReference type="Proteomes" id="UP001224775">
    <property type="component" value="Unassembled WGS sequence"/>
</dbReference>
<comment type="subcellular location">
    <subcellularLocation>
        <location evidence="1">Membrane</location>
        <topology evidence="1">Multi-pass membrane protein</topology>
    </subcellularLocation>
</comment>
<gene>
    <name evidence="8" type="ORF">QTG54_001614</name>
</gene>
<evidence type="ECO:0000256" key="4">
    <source>
        <dbReference type="ARBA" id="ARBA00023136"/>
    </source>
</evidence>
<feature type="transmembrane region" description="Helical" evidence="6">
    <location>
        <begin position="260"/>
        <end position="282"/>
    </location>
</feature>
<evidence type="ECO:0000256" key="1">
    <source>
        <dbReference type="ARBA" id="ARBA00004141"/>
    </source>
</evidence>
<reference evidence="8" key="1">
    <citation type="submission" date="2023-06" db="EMBL/GenBank/DDBJ databases">
        <title>Survivors Of The Sea: Transcriptome response of Skeletonema marinoi to long-term dormancy.</title>
        <authorList>
            <person name="Pinder M.I.M."/>
            <person name="Kourtchenko O."/>
            <person name="Robertson E.K."/>
            <person name="Larsson T."/>
            <person name="Maumus F."/>
            <person name="Osuna-Cruz C.M."/>
            <person name="Vancaester E."/>
            <person name="Stenow R."/>
            <person name="Vandepoele K."/>
            <person name="Ploug H."/>
            <person name="Bruchert V."/>
            <person name="Godhe A."/>
            <person name="Topel M."/>
        </authorList>
    </citation>
    <scope>NUCLEOTIDE SEQUENCE</scope>
    <source>
        <strain evidence="8">R05AC</strain>
    </source>
</reference>
<evidence type="ECO:0000259" key="7">
    <source>
        <dbReference type="PROSITE" id="PS50922"/>
    </source>
</evidence>
<dbReference type="PROSITE" id="PS50922">
    <property type="entry name" value="TLC"/>
    <property type="match status" value="1"/>
</dbReference>
<dbReference type="AlphaFoldDB" id="A0AAD8YJC6"/>
<dbReference type="InterPro" id="IPR040327">
    <property type="entry name" value="At5g14285-like"/>
</dbReference>
<dbReference type="PANTHER" id="PTHR31766">
    <property type="entry name" value="GLABROUS1 ENHANCER-BINDING PROTEIN-LIKE 2"/>
    <property type="match status" value="1"/>
</dbReference>
<feature type="domain" description="TLC" evidence="7">
    <location>
        <begin position="70"/>
        <end position="279"/>
    </location>
</feature>
<keyword evidence="4 5" id="KW-0472">Membrane</keyword>
<evidence type="ECO:0000256" key="2">
    <source>
        <dbReference type="ARBA" id="ARBA00022692"/>
    </source>
</evidence>
<keyword evidence="2 5" id="KW-0812">Transmembrane</keyword>